<evidence type="ECO:0000313" key="3">
    <source>
        <dbReference type="Proteomes" id="UP001604336"/>
    </source>
</evidence>
<protein>
    <submittedName>
        <fullName evidence="2">Uncharacterized protein</fullName>
    </submittedName>
</protein>
<dbReference type="Proteomes" id="UP001604336">
    <property type="component" value="Unassembled WGS sequence"/>
</dbReference>
<organism evidence="2 3">
    <name type="scientific">Abeliophyllum distichum</name>
    <dbReference type="NCBI Taxonomy" id="126358"/>
    <lineage>
        <taxon>Eukaryota</taxon>
        <taxon>Viridiplantae</taxon>
        <taxon>Streptophyta</taxon>
        <taxon>Embryophyta</taxon>
        <taxon>Tracheophyta</taxon>
        <taxon>Spermatophyta</taxon>
        <taxon>Magnoliopsida</taxon>
        <taxon>eudicotyledons</taxon>
        <taxon>Gunneridae</taxon>
        <taxon>Pentapetalae</taxon>
        <taxon>asterids</taxon>
        <taxon>lamiids</taxon>
        <taxon>Lamiales</taxon>
        <taxon>Oleaceae</taxon>
        <taxon>Forsythieae</taxon>
        <taxon>Abeliophyllum</taxon>
    </lineage>
</organism>
<sequence>MLHHMDFVLSGTRPKALLYKIILTKVFQHFEVSFRDSVALLPEAIDTINTLTLKRMKIFKKDGQWVAKFKIFDDELGPSTLPFEGGEEMDEDEPPIRPKSQRPSSSTSGFAEDYLIY</sequence>
<dbReference type="EMBL" id="JBFOLK010000001">
    <property type="protein sequence ID" value="KAL2542545.1"/>
    <property type="molecule type" value="Genomic_DNA"/>
</dbReference>
<evidence type="ECO:0000256" key="1">
    <source>
        <dbReference type="SAM" id="MobiDB-lite"/>
    </source>
</evidence>
<keyword evidence="3" id="KW-1185">Reference proteome</keyword>
<reference evidence="3" key="1">
    <citation type="submission" date="2024-07" db="EMBL/GenBank/DDBJ databases">
        <title>Two chromosome-level genome assemblies of Korean endemic species Abeliophyllum distichum and Forsythia ovata (Oleaceae).</title>
        <authorList>
            <person name="Jang H."/>
        </authorList>
    </citation>
    <scope>NUCLEOTIDE SEQUENCE [LARGE SCALE GENOMIC DNA]</scope>
</reference>
<feature type="region of interest" description="Disordered" evidence="1">
    <location>
        <begin position="75"/>
        <end position="117"/>
    </location>
</feature>
<gene>
    <name evidence="2" type="ORF">Adt_03523</name>
</gene>
<name>A0ABD1VZ53_9LAMI</name>
<accession>A0ABD1VZ53</accession>
<dbReference type="AlphaFoldDB" id="A0ABD1VZ53"/>
<proteinExistence type="predicted"/>
<evidence type="ECO:0000313" key="2">
    <source>
        <dbReference type="EMBL" id="KAL2542545.1"/>
    </source>
</evidence>
<comment type="caution">
    <text evidence="2">The sequence shown here is derived from an EMBL/GenBank/DDBJ whole genome shotgun (WGS) entry which is preliminary data.</text>
</comment>